<evidence type="ECO:0000259" key="4">
    <source>
        <dbReference type="Pfam" id="PF21530"/>
    </source>
</evidence>
<evidence type="ECO:0000313" key="5">
    <source>
        <dbReference type="EMBL" id="KAJ0221299.1"/>
    </source>
</evidence>
<feature type="domain" description="DNA helicase Pif1-like 2B" evidence="4">
    <location>
        <begin position="970"/>
        <end position="1013"/>
    </location>
</feature>
<evidence type="ECO:0000256" key="1">
    <source>
        <dbReference type="RuleBase" id="RU363044"/>
    </source>
</evidence>
<keyword evidence="1" id="KW-0378">Hydrolase</keyword>
<dbReference type="Gene3D" id="3.40.50.300">
    <property type="entry name" value="P-loop containing nucleotide triphosphate hydrolases"/>
    <property type="match status" value="1"/>
</dbReference>
<dbReference type="FunFam" id="3.40.50.300:FF:002884">
    <property type="entry name" value="ATP-dependent DNA helicase"/>
    <property type="match status" value="1"/>
</dbReference>
<gene>
    <name evidence="5" type="ORF">LSAT_V11C200066460</name>
</gene>
<dbReference type="GO" id="GO:0043139">
    <property type="term" value="F:5'-3' DNA helicase activity"/>
    <property type="evidence" value="ECO:0007669"/>
    <property type="project" value="UniProtKB-EC"/>
</dbReference>
<dbReference type="InterPro" id="IPR025476">
    <property type="entry name" value="Helitron_helicase-like"/>
</dbReference>
<proteinExistence type="inferred from homology"/>
<dbReference type="InterPro" id="IPR010285">
    <property type="entry name" value="DNA_helicase_pif1-like_DEAD"/>
</dbReference>
<dbReference type="InterPro" id="IPR049163">
    <property type="entry name" value="Pif1-like_2B_dom"/>
</dbReference>
<comment type="similarity">
    <text evidence="1">Belongs to the helicase family.</text>
</comment>
<dbReference type="GO" id="GO:0000723">
    <property type="term" value="P:telomere maintenance"/>
    <property type="evidence" value="ECO:0007669"/>
    <property type="project" value="InterPro"/>
</dbReference>
<evidence type="ECO:0000313" key="6">
    <source>
        <dbReference type="Proteomes" id="UP000235145"/>
    </source>
</evidence>
<dbReference type="EMBL" id="NBSK02000002">
    <property type="protein sequence ID" value="KAJ0221299.1"/>
    <property type="molecule type" value="Genomic_DNA"/>
</dbReference>
<keyword evidence="1" id="KW-0547">Nucleotide-binding</keyword>
<comment type="catalytic activity">
    <reaction evidence="1">
        <text>ATP + H2O = ADP + phosphate + H(+)</text>
        <dbReference type="Rhea" id="RHEA:13065"/>
        <dbReference type="ChEBI" id="CHEBI:15377"/>
        <dbReference type="ChEBI" id="CHEBI:15378"/>
        <dbReference type="ChEBI" id="CHEBI:30616"/>
        <dbReference type="ChEBI" id="CHEBI:43474"/>
        <dbReference type="ChEBI" id="CHEBI:456216"/>
        <dbReference type="EC" id="5.6.2.3"/>
    </reaction>
</comment>
<feature type="domain" description="DNA helicase Pif1-like DEAD-box helicase" evidence="2">
    <location>
        <begin position="720"/>
        <end position="885"/>
    </location>
</feature>
<organism evidence="5 6">
    <name type="scientific">Lactuca sativa</name>
    <name type="common">Garden lettuce</name>
    <dbReference type="NCBI Taxonomy" id="4236"/>
    <lineage>
        <taxon>Eukaryota</taxon>
        <taxon>Viridiplantae</taxon>
        <taxon>Streptophyta</taxon>
        <taxon>Embryophyta</taxon>
        <taxon>Tracheophyta</taxon>
        <taxon>Spermatophyta</taxon>
        <taxon>Magnoliopsida</taxon>
        <taxon>eudicotyledons</taxon>
        <taxon>Gunneridae</taxon>
        <taxon>Pentapetalae</taxon>
        <taxon>asterids</taxon>
        <taxon>campanulids</taxon>
        <taxon>Asterales</taxon>
        <taxon>Asteraceae</taxon>
        <taxon>Cichorioideae</taxon>
        <taxon>Cichorieae</taxon>
        <taxon>Lactucinae</taxon>
        <taxon>Lactuca</taxon>
    </lineage>
</organism>
<protein>
    <recommendedName>
        <fullName evidence="1">ATP-dependent DNA helicase</fullName>
        <ecNumber evidence="1">5.6.2.3</ecNumber>
    </recommendedName>
</protein>
<dbReference type="PANTHER" id="PTHR10492:SF94">
    <property type="entry name" value="ATP-DEPENDENT DNA HELICASE"/>
    <property type="match status" value="1"/>
</dbReference>
<name>A0A9R1XTQ1_LACSA</name>
<dbReference type="GO" id="GO:0006281">
    <property type="term" value="P:DNA repair"/>
    <property type="evidence" value="ECO:0007669"/>
    <property type="project" value="UniProtKB-KW"/>
</dbReference>
<dbReference type="EC" id="5.6.2.3" evidence="1"/>
<keyword evidence="6" id="KW-1185">Reference proteome</keyword>
<dbReference type="GO" id="GO:0006310">
    <property type="term" value="P:DNA recombination"/>
    <property type="evidence" value="ECO:0007669"/>
    <property type="project" value="UniProtKB-KW"/>
</dbReference>
<sequence length="1121" mass="128821">MNVFMVPWLPLFMLFDHYNLFKKIKIIINLEETSNYNLSCTTEKGDNLGHATKQPSIQLIFLCKKKQISGTDATTIDNEYDVDYEVVGIWIEGNDDIPAYKRSIIVYGRSDKQKTIQSYWGCYDPLCYSLFSPNDEPGWHSNIQRHGIPINNDINDDEDIGDDLEATHTPIQKEGGILYLCENTTVIRRLMQQFVVDIYIKLETSRLEFCRKNQSKIRADLYQGVVECVNAGEVRQTMIGQCVVLPASFIGGPRDMRRRFLDAMTLVQDDGKPDIFLTMTCNPNWPEIKDELLPWQSAQDRPDLVSRVFRAKLEDLKKLLFTKHFQKRGLSHAHFLLIMKSPYKLTNADHYEKIVCAEIPDPKKYPKMHELVVSHMIHGPYDRLNSDCPCMDNAQKKCRFRYPRQFNQTTLQGKDSYPVYRRRDNGIHVDVRGNKMDNRWVVPFNPMLLMMFNFHLNVEVCLSITSVKYVFKYIYKGHDKQVINIDSDGQPVVINEIKWFQDARYVSPPEAIWRIFSFPLSQIHAFVMALQVHLPNQQMVRFNEDDTLTSVVEKEKDKRLIAREYKYINFPKKNYVGHEITSLESSKTRIDARSFGERYYVRLLLSHISGPTCFEDLYTVNNVKHPTFRKAALERGLIVSDDGLSQCLTKAFLFQFPNSLRREPKIWSSPTIKLFLQSMSDNIDDFDLPKINENVQEECSVVIESGHLQARAFLNPEQKFVYNEIMPLLANIRSCGHISLVTASSGVAANNMPGGEQLTLTLNFLLILKLTRQSGTAQLLRTAKVIIWDEASMAKRHALEAVDRTMKDITGVMLPFGGKIMVLGGDFRQVLPVVRRGTRAQCVNSSIRMSPLWSSIVKLRLTINMRALTDPWFSDFLLRVGDGVEETVHGNFIRIPDDMSLNALIDAIFPSMEINISQSDNIISRAILSTRNDSVDEINDLLICRFHGEEKIYYSFDEAVDYINNFYPVEFLNTLSVSGLPPHYLRLKVGCPIILLRNLDPSNGLCNGTRLICKGFQHNVVDVEIAVGQHAGKRVFLPRIPLCPSEDDMFPFKLRRKQFPIRLCFAMTIDKAQGQTIPNVGIHLLESVFSHVQLYGALSRGISRANTKVLWRRLDMYFENN</sequence>
<comment type="cofactor">
    <cofactor evidence="1">
        <name>Mg(2+)</name>
        <dbReference type="ChEBI" id="CHEBI:18420"/>
    </cofactor>
</comment>
<dbReference type="Pfam" id="PF21530">
    <property type="entry name" value="Pif1_2B_dom"/>
    <property type="match status" value="1"/>
</dbReference>
<accession>A0A9R1XTQ1</accession>
<dbReference type="InterPro" id="IPR027417">
    <property type="entry name" value="P-loop_NTPase"/>
</dbReference>
<dbReference type="Pfam" id="PF05970">
    <property type="entry name" value="PIF1"/>
    <property type="match status" value="1"/>
</dbReference>
<reference evidence="5 6" key="1">
    <citation type="journal article" date="2017" name="Nat. Commun.">
        <title>Genome assembly with in vitro proximity ligation data and whole-genome triplication in lettuce.</title>
        <authorList>
            <person name="Reyes-Chin-Wo S."/>
            <person name="Wang Z."/>
            <person name="Yang X."/>
            <person name="Kozik A."/>
            <person name="Arikit S."/>
            <person name="Song C."/>
            <person name="Xia L."/>
            <person name="Froenicke L."/>
            <person name="Lavelle D.O."/>
            <person name="Truco M.J."/>
            <person name="Xia R."/>
            <person name="Zhu S."/>
            <person name="Xu C."/>
            <person name="Xu H."/>
            <person name="Xu X."/>
            <person name="Cox K."/>
            <person name="Korf I."/>
            <person name="Meyers B.C."/>
            <person name="Michelmore R.W."/>
        </authorList>
    </citation>
    <scope>NUCLEOTIDE SEQUENCE [LARGE SCALE GENOMIC DNA]</scope>
    <source>
        <strain evidence="6">cv. Salinas</strain>
        <tissue evidence="5">Seedlings</tissue>
    </source>
</reference>
<dbReference type="SUPFAM" id="SSF52540">
    <property type="entry name" value="P-loop containing nucleoside triphosphate hydrolases"/>
    <property type="match status" value="2"/>
</dbReference>
<dbReference type="Pfam" id="PF14214">
    <property type="entry name" value="Helitron_like_N"/>
    <property type="match status" value="1"/>
</dbReference>
<feature type="domain" description="Helitron helicase-like" evidence="3">
    <location>
        <begin position="185"/>
        <end position="337"/>
    </location>
</feature>
<dbReference type="GO" id="GO:0016787">
    <property type="term" value="F:hydrolase activity"/>
    <property type="evidence" value="ECO:0007669"/>
    <property type="project" value="UniProtKB-KW"/>
</dbReference>
<dbReference type="Proteomes" id="UP000235145">
    <property type="component" value="Unassembled WGS sequence"/>
</dbReference>
<dbReference type="PANTHER" id="PTHR10492">
    <property type="match status" value="1"/>
</dbReference>
<evidence type="ECO:0000259" key="3">
    <source>
        <dbReference type="Pfam" id="PF14214"/>
    </source>
</evidence>
<dbReference type="AlphaFoldDB" id="A0A9R1XTQ1"/>
<dbReference type="GO" id="GO:0005524">
    <property type="term" value="F:ATP binding"/>
    <property type="evidence" value="ECO:0007669"/>
    <property type="project" value="UniProtKB-KW"/>
</dbReference>
<evidence type="ECO:0000259" key="2">
    <source>
        <dbReference type="Pfam" id="PF05970"/>
    </source>
</evidence>
<keyword evidence="1" id="KW-0234">DNA repair</keyword>
<keyword evidence="1" id="KW-0233">DNA recombination</keyword>
<keyword evidence="1" id="KW-0227">DNA damage</keyword>
<comment type="caution">
    <text evidence="5">The sequence shown here is derived from an EMBL/GenBank/DDBJ whole genome shotgun (WGS) entry which is preliminary data.</text>
</comment>
<keyword evidence="1" id="KW-0067">ATP-binding</keyword>
<keyword evidence="1" id="KW-0347">Helicase</keyword>